<sequence>MLPTYKSKHSTTYRLKFVTPTGTESKESTITYHRPLMGQCDTTFVVNGTGAQNIDYPEGNAIRSISNAGPGVTHVVMNDSAFQSSTYRFVVRVDNNYLGEAHAGTAHYIANRDNGDGTRTLIIPTKPGERTVDVVIDNTAPGWGLSAASQVVASMTIG</sequence>
<organism evidence="1 2">
    <name type="scientific">Paenarthrobacter nicotinovorans</name>
    <name type="common">Arthrobacter nicotinovorans</name>
    <dbReference type="NCBI Taxonomy" id="29320"/>
    <lineage>
        <taxon>Bacteria</taxon>
        <taxon>Bacillati</taxon>
        <taxon>Actinomycetota</taxon>
        <taxon>Actinomycetes</taxon>
        <taxon>Micrococcales</taxon>
        <taxon>Micrococcaceae</taxon>
        <taxon>Paenarthrobacter</taxon>
    </lineage>
</organism>
<dbReference type="EMBL" id="JBBMFV010000001">
    <property type="protein sequence ID" value="MEO3939519.1"/>
    <property type="molecule type" value="Genomic_DNA"/>
</dbReference>
<keyword evidence="2" id="KW-1185">Reference proteome</keyword>
<reference evidence="1 2" key="1">
    <citation type="journal article" date="2024" name="Appl. Microbiol. Biotechnol.">
        <title>Biosynthetic gene clusters with biotechnological applications in novel Antarctic isolates from Actinomycetota.</title>
        <authorList>
            <person name="Bruna P."/>
            <person name="Nunez-Montero K."/>
            <person name="Contreras M.J."/>
            <person name="Leal K."/>
            <person name="Garcia M."/>
            <person name="Abanto M."/>
            <person name="Barrientos L."/>
        </authorList>
    </citation>
    <scope>NUCLEOTIDE SEQUENCE [LARGE SCALE GENOMIC DNA]</scope>
    <source>
        <strain evidence="1 2">Se16.17</strain>
    </source>
</reference>
<gene>
    <name evidence="1" type="ORF">V3C41_00375</name>
</gene>
<dbReference type="RefSeq" id="WP_347781508.1">
    <property type="nucleotide sequence ID" value="NZ_JBBMFV010000001.1"/>
</dbReference>
<evidence type="ECO:0000313" key="1">
    <source>
        <dbReference type="EMBL" id="MEO3939519.1"/>
    </source>
</evidence>
<protein>
    <submittedName>
        <fullName evidence="1">Uncharacterized protein</fullName>
    </submittedName>
</protein>
<dbReference type="Proteomes" id="UP001448614">
    <property type="component" value="Unassembled WGS sequence"/>
</dbReference>
<evidence type="ECO:0000313" key="2">
    <source>
        <dbReference type="Proteomes" id="UP001448614"/>
    </source>
</evidence>
<comment type="caution">
    <text evidence="1">The sequence shown here is derived from an EMBL/GenBank/DDBJ whole genome shotgun (WGS) entry which is preliminary data.</text>
</comment>
<accession>A0ABV0GLY1</accession>
<proteinExistence type="predicted"/>
<name>A0ABV0GLY1_PAENI</name>